<evidence type="ECO:0000313" key="1">
    <source>
        <dbReference type="EMBL" id="KAJ8133427.1"/>
    </source>
</evidence>
<reference evidence="1" key="1">
    <citation type="submission" date="2022-12" db="EMBL/GenBank/DDBJ databases">
        <title>Genome Sequence of Lasiodiplodia mahajangana.</title>
        <authorList>
            <person name="Buettner E."/>
        </authorList>
    </citation>
    <scope>NUCLEOTIDE SEQUENCE</scope>
    <source>
        <strain evidence="1">VT137</strain>
    </source>
</reference>
<accession>A0ACC2K1H0</accession>
<gene>
    <name evidence="1" type="ORF">O1611_g204</name>
</gene>
<organism evidence="1 2">
    <name type="scientific">Lasiodiplodia mahajangana</name>
    <dbReference type="NCBI Taxonomy" id="1108764"/>
    <lineage>
        <taxon>Eukaryota</taxon>
        <taxon>Fungi</taxon>
        <taxon>Dikarya</taxon>
        <taxon>Ascomycota</taxon>
        <taxon>Pezizomycotina</taxon>
        <taxon>Dothideomycetes</taxon>
        <taxon>Dothideomycetes incertae sedis</taxon>
        <taxon>Botryosphaeriales</taxon>
        <taxon>Botryosphaeriaceae</taxon>
        <taxon>Lasiodiplodia</taxon>
    </lineage>
</organism>
<sequence>MDSKTTIASSPLNSFEAATTIPIAELSPDVVDPASKAVGGVVTITWPYNKVRGTFALNLAEPDFRLRRNKGQVRVDFTGRAAKAVGDLFSETLLLRIKRADTSQIDLVVVNEQAHEDETALDSTHIQPLDTTNPSSPPATPSPIHITSPVRGINTKRLHDGEFASPAFIKRARMSYGSLFEDGFDIFQEDGGEERRGRKRTRFGRDSSAWRYTSRSPTPEPAVSSHTSGDEQVSSPTRVAKSPTRVETVEEACQTTELDQPSPSPTGTSQEAETEMIITKPAPVNDKPSDTPTEAALEQGAQTIPSNDLPPESTEEAAIYNTSAPISSQVSLHDVGTPTPVEVPRSIQQFDSPGYNFPGNSWNVDTPPPSFGSLQKASFPTSHVNESLPSSGFEGTTSGNEPISLNEPDSLSQSHQEVGEVQESINDDIIHSTEFEPPPFTYPPLETAQDSHPQPIHDEALANYPTIYLEGTNLPHMPGPSQRKEEQTHQHSATAEVGSGSWATVNHSSLTATIPPPDRFESRDGDTPEQALVIDESDSDSDAGLEPIAIEDTVNGGRAYDLGTFEDAEAEDEVDAQYSDDDEPEYEEEEMGGDYDTRNYEQPADDEDDSHDEDLKPHSLDAEFEDGESWDEEEQEEFIDEEDEAEYDMDEEVTGPSPQRATQAGPTVIDLISSSEDESEDEDEGEYDNSTDLQRPDIRINPRTSPDYQQSTMKADPQQSHIDDQESDIISQAPISEADSSSETSNESHEYASSHEEEEDDEVEDEEEREDEEATGDEIKLRADEQGDTCIPEPSENEAERNIEPEIEAKSEVEAEADATLSDTRGWGESSSHQKMPATELHERISIQPTTEIPVDDSAIVPLSAADGLEILSRAVDEESNATSQSVLAESVAEKVIAEPIYDEKSPAEPTNEGSIESHHPSNDQESRFSEASASESGSAVHAQNSAEYQPDQVARSEPGTEHSPFVVGDSNPKITAPSSPPLTQSFQSHIEHDKFAFEERTLISTTEVATTHLITPLDTQVTDTELIGTTNTSMHIGESFESYASIEQQIIEDIEGSLEGPAEGLAPQSTDTDTEKGGAQQEREIGRTMEPHAQPSLDKPSTASSPAPSFETQVEDEELDLPNSIQQTEESSQLPQGPSLEYNSSASDTGKSFASNMEVDEELQASILEDSHLEVDEELQASILEDSQLGEYFTHDLNDKLDEPAQIDESEAHPESNYTGEAEAGPSLLRENTPSMQLAEEISAQLRRNFVVKGGSSGEDSDTSTPNDPSVSIARAANASKKKRKRATSSPLYRPRKRLFDARRSPTPETDDSSVQLARISITSQTSILEEESTSMTAAKLQLSRHLRDELPDCTPLEGLRHHLTKSLDVIAVAVMQPPSPRRAKSGPREYMMSFTVSDYTIGPYAVVEALLYRPHKDTLPIVKYGDIVLLKNFTVVSLPDKGFGLRSNDGSSWAVFDYEGEPAQIRGPPVEYNGREMLYVSYLRDWFKLLSAKARSKLERVNQEFIGAGKSK</sequence>
<keyword evidence="2" id="KW-1185">Reference proteome</keyword>
<comment type="caution">
    <text evidence="1">The sequence shown here is derived from an EMBL/GenBank/DDBJ whole genome shotgun (WGS) entry which is preliminary data.</text>
</comment>
<dbReference type="Proteomes" id="UP001153332">
    <property type="component" value="Unassembled WGS sequence"/>
</dbReference>
<protein>
    <submittedName>
        <fullName evidence="1">Uncharacterized protein</fullName>
    </submittedName>
</protein>
<evidence type="ECO:0000313" key="2">
    <source>
        <dbReference type="Proteomes" id="UP001153332"/>
    </source>
</evidence>
<dbReference type="EMBL" id="JAPUUL010000014">
    <property type="protein sequence ID" value="KAJ8133427.1"/>
    <property type="molecule type" value="Genomic_DNA"/>
</dbReference>
<name>A0ACC2K1H0_9PEZI</name>
<proteinExistence type="predicted"/>